<evidence type="ECO:0000313" key="1">
    <source>
        <dbReference type="EMBL" id="CRZ02485.1"/>
    </source>
</evidence>
<proteinExistence type="predicted"/>
<accession>A0A0H5QK41</accession>
<dbReference type="AlphaFoldDB" id="A0A0H5QK41"/>
<sequence>EHVINLLQRVVPGSSFSFVDVVSRMRLSGEYASNVEMVLVRLLFAVDVVAFSNYSTGIEVFSANSFCTMHFKEAVVQESLPFSIFKFYHAFQQPLTPVLPASSYMFNHFAFLWGIPLQPLLSIPC</sequence>
<protein>
    <submittedName>
        <fullName evidence="1">Uncharacterized protein</fullName>
    </submittedName>
</protein>
<name>A0A0H5QK41_9EUKA</name>
<reference evidence="1" key="1">
    <citation type="submission" date="2015-04" db="EMBL/GenBank/DDBJ databases">
        <title>The genome sequence of the plant pathogenic Rhizarian Plasmodiophora brassicae reveals insights in its biotrophic life cycle and the origin of chitin synthesis.</title>
        <authorList>
            <person name="Schwelm A."/>
            <person name="Fogelqvist J."/>
            <person name="Knaust A."/>
            <person name="Julke S."/>
            <person name="Lilja T."/>
            <person name="Dhandapani V."/>
            <person name="Bonilla-Rosso G."/>
            <person name="Karlsson M."/>
            <person name="Shevchenko A."/>
            <person name="Choi S.R."/>
            <person name="Kim H.G."/>
            <person name="Park J.Y."/>
            <person name="Lim Y.P."/>
            <person name="Ludwig-Muller J."/>
            <person name="Dixelius C."/>
        </authorList>
    </citation>
    <scope>NUCLEOTIDE SEQUENCE</scope>
    <source>
        <tissue evidence="1">Potato root galls</tissue>
    </source>
</reference>
<organism evidence="1">
    <name type="scientific">Spongospora subterranea</name>
    <dbReference type="NCBI Taxonomy" id="70186"/>
    <lineage>
        <taxon>Eukaryota</taxon>
        <taxon>Sar</taxon>
        <taxon>Rhizaria</taxon>
        <taxon>Endomyxa</taxon>
        <taxon>Phytomyxea</taxon>
        <taxon>Plasmodiophorida</taxon>
        <taxon>Plasmodiophoridae</taxon>
        <taxon>Spongospora</taxon>
    </lineage>
</organism>
<feature type="non-terminal residue" evidence="1">
    <location>
        <position position="125"/>
    </location>
</feature>
<dbReference type="EMBL" id="HACM01002043">
    <property type="protein sequence ID" value="CRZ02485.1"/>
    <property type="molecule type" value="Transcribed_RNA"/>
</dbReference>
<feature type="non-terminal residue" evidence="1">
    <location>
        <position position="1"/>
    </location>
</feature>